<dbReference type="Proteomes" id="UP000663801">
    <property type="component" value="Unassembled WGS sequence"/>
</dbReference>
<dbReference type="EMBL" id="JAERWL010000009">
    <property type="protein sequence ID" value="MBM9477184.1"/>
    <property type="molecule type" value="Genomic_DNA"/>
</dbReference>
<name>A0A938YPU9_9ACTN</name>
<accession>A0A938YPU9</accession>
<keyword evidence="2" id="KW-1185">Reference proteome</keyword>
<gene>
    <name evidence="1" type="ORF">JL107_12060</name>
</gene>
<protein>
    <submittedName>
        <fullName evidence="1">Uncharacterized protein</fullName>
    </submittedName>
</protein>
<evidence type="ECO:0000313" key="2">
    <source>
        <dbReference type="Proteomes" id="UP000663801"/>
    </source>
</evidence>
<comment type="caution">
    <text evidence="1">The sequence shown here is derived from an EMBL/GenBank/DDBJ whole genome shotgun (WGS) entry which is preliminary data.</text>
</comment>
<organism evidence="1 2">
    <name type="scientific">Nakamurella flavida</name>
    <dbReference type="NCBI Taxonomy" id="363630"/>
    <lineage>
        <taxon>Bacteria</taxon>
        <taxon>Bacillati</taxon>
        <taxon>Actinomycetota</taxon>
        <taxon>Actinomycetes</taxon>
        <taxon>Nakamurellales</taxon>
        <taxon>Nakamurellaceae</taxon>
        <taxon>Nakamurella</taxon>
    </lineage>
</organism>
<dbReference type="RefSeq" id="WP_205257267.1">
    <property type="nucleotide sequence ID" value="NZ_BAAAPV010000001.1"/>
</dbReference>
<sequence length="129" mass="14241">MRRGPGPVDDPSRVRELTAREREVLIAMIERGMDHEGRPTAADRERWLVSVPGVRAGSRCGCRTCPSIELTDARGLRQPEHAVRIVLEAGTKDGLLLFVDDDRLSYLELAPFDDEGVAEFPSAESIDIG</sequence>
<evidence type="ECO:0000313" key="1">
    <source>
        <dbReference type="EMBL" id="MBM9477184.1"/>
    </source>
</evidence>
<proteinExistence type="predicted"/>
<reference evidence="1" key="1">
    <citation type="submission" date="2021-01" db="EMBL/GenBank/DDBJ databases">
        <title>KCTC 19127 draft genome.</title>
        <authorList>
            <person name="An D."/>
        </authorList>
    </citation>
    <scope>NUCLEOTIDE SEQUENCE</scope>
    <source>
        <strain evidence="1">KCTC 19127</strain>
    </source>
</reference>
<dbReference type="AlphaFoldDB" id="A0A938YPU9"/>